<name>A0ACC3MS13_9PEZI</name>
<dbReference type="EMBL" id="JAUTXU010000163">
    <property type="protein sequence ID" value="KAK3702255.1"/>
    <property type="molecule type" value="Genomic_DNA"/>
</dbReference>
<protein>
    <submittedName>
        <fullName evidence="1">Glycerophosphoinositol permease</fullName>
    </submittedName>
</protein>
<evidence type="ECO:0000313" key="1">
    <source>
        <dbReference type="EMBL" id="KAK3702255.1"/>
    </source>
</evidence>
<evidence type="ECO:0000313" key="2">
    <source>
        <dbReference type="Proteomes" id="UP001281147"/>
    </source>
</evidence>
<dbReference type="Proteomes" id="UP001281147">
    <property type="component" value="Unassembled WGS sequence"/>
</dbReference>
<organism evidence="1 2">
    <name type="scientific">Vermiconidia calcicola</name>
    <dbReference type="NCBI Taxonomy" id="1690605"/>
    <lineage>
        <taxon>Eukaryota</taxon>
        <taxon>Fungi</taxon>
        <taxon>Dikarya</taxon>
        <taxon>Ascomycota</taxon>
        <taxon>Pezizomycotina</taxon>
        <taxon>Dothideomycetes</taxon>
        <taxon>Dothideomycetidae</taxon>
        <taxon>Mycosphaerellales</taxon>
        <taxon>Extremaceae</taxon>
        <taxon>Vermiconidia</taxon>
    </lineage>
</organism>
<gene>
    <name evidence="1" type="primary">GIT2</name>
    <name evidence="1" type="ORF">LTR37_014966</name>
</gene>
<accession>A0ACC3MS13</accession>
<proteinExistence type="predicted"/>
<comment type="caution">
    <text evidence="1">The sequence shown here is derived from an EMBL/GenBank/DDBJ whole genome shotgun (WGS) entry which is preliminary data.</text>
</comment>
<reference evidence="1" key="1">
    <citation type="submission" date="2023-07" db="EMBL/GenBank/DDBJ databases">
        <title>Black Yeasts Isolated from many extreme environments.</title>
        <authorList>
            <person name="Coleine C."/>
            <person name="Stajich J.E."/>
            <person name="Selbmann L."/>
        </authorList>
    </citation>
    <scope>NUCLEOTIDE SEQUENCE</scope>
    <source>
        <strain evidence="1">CCFEE 5714</strain>
    </source>
</reference>
<feature type="non-terminal residue" evidence="1">
    <location>
        <position position="69"/>
    </location>
</feature>
<sequence>MLGEMDPGDNIGLIASNTCATGIRGHYYAIAAAVPKIGAFVGGYVFPLLIAEGGGEETLRGGQYPCHLA</sequence>
<keyword evidence="2" id="KW-1185">Reference proteome</keyword>